<reference evidence="2" key="1">
    <citation type="submission" date="2016-04" db="EMBL/GenBank/DDBJ databases">
        <authorList>
            <person name="Evans L.H."/>
            <person name="Alamgir A."/>
            <person name="Owens N."/>
            <person name="Weber N.D."/>
            <person name="Virtaneva K."/>
            <person name="Barbian K."/>
            <person name="Babar A."/>
            <person name="Rosenke K."/>
        </authorList>
    </citation>
    <scope>NUCLEOTIDE SEQUENCE</scope>
    <source>
        <strain evidence="2">86-2</strain>
    </source>
</reference>
<dbReference type="EMBL" id="FLUL01000001">
    <property type="protein sequence ID" value="SBV91093.1"/>
    <property type="molecule type" value="Genomic_DNA"/>
</dbReference>
<gene>
    <name evidence="2" type="ORF">KL86DYS2_10122</name>
</gene>
<feature type="domain" description="ABC-three component systems C-terminal" evidence="1">
    <location>
        <begin position="264"/>
        <end position="389"/>
    </location>
</feature>
<dbReference type="RefSeq" id="WP_296946056.1">
    <property type="nucleotide sequence ID" value="NZ_LT599021.1"/>
</dbReference>
<dbReference type="AlphaFoldDB" id="A0A212IV70"/>
<sequence>MGTTNFSAQEPSLGYYHQIRFSLYLLLQNKDKDNPCIKLENLDDIVIEDINRVDLYQTKLHINSIADLTDRSADFWKTIRVWSEAIISNLINVESTIFTLITTANVGETSFVKNLKMNFEKPDLAEVLNKMLQISAETTNETNKKGYEAFKNLTEEQQKKLIGNITIIDSSLSIEDTLAALKNELKFSAPVGKIDMFLERLEGWWFQQCIFMLCEQKDSIPLKELHQKISDIRETFQQDNLPDDFADPINIDETELPDYEDRIFVRQLKLIAIRSNMLRNAISDFRRAFDQRSKWLREDLTNIGEYDKYEKLLQDYWNNIFSIVKDECEGLSDTELERIGNDFYKKHYVDTVPPYKIRDKFQSQYLTRGTCHMLADDKKIGWHPNFKILLEE</sequence>
<evidence type="ECO:0000313" key="2">
    <source>
        <dbReference type="EMBL" id="SBV91093.1"/>
    </source>
</evidence>
<dbReference type="InterPro" id="IPR046913">
    <property type="entry name" value="ABC-3C_CTD7"/>
</dbReference>
<dbReference type="Pfam" id="PF20283">
    <property type="entry name" value="CTD7"/>
    <property type="match status" value="1"/>
</dbReference>
<name>A0A212IV70_9BACT</name>
<protein>
    <recommendedName>
        <fullName evidence="1">ABC-three component systems C-terminal domain-containing protein</fullName>
    </recommendedName>
</protein>
<proteinExistence type="predicted"/>
<accession>A0A212IV70</accession>
<organism evidence="2">
    <name type="scientific">uncultured Dysgonomonas sp</name>
    <dbReference type="NCBI Taxonomy" id="206096"/>
    <lineage>
        <taxon>Bacteria</taxon>
        <taxon>Pseudomonadati</taxon>
        <taxon>Bacteroidota</taxon>
        <taxon>Bacteroidia</taxon>
        <taxon>Bacteroidales</taxon>
        <taxon>Dysgonomonadaceae</taxon>
        <taxon>Dysgonomonas</taxon>
        <taxon>environmental samples</taxon>
    </lineage>
</organism>
<evidence type="ECO:0000259" key="1">
    <source>
        <dbReference type="Pfam" id="PF20283"/>
    </source>
</evidence>